<dbReference type="AlphaFoldDB" id="A0A931BEJ2"/>
<evidence type="ECO:0000256" key="1">
    <source>
        <dbReference type="SAM" id="MobiDB-lite"/>
    </source>
</evidence>
<dbReference type="RefSeq" id="WP_196285173.1">
    <property type="nucleotide sequence ID" value="NZ_JADQDP010000001.1"/>
</dbReference>
<name>A0A931BEJ2_9BACT</name>
<accession>A0A931BEJ2</accession>
<organism evidence="2 3">
    <name type="scientific">Hymenobacter properus</name>
    <dbReference type="NCBI Taxonomy" id="2791026"/>
    <lineage>
        <taxon>Bacteria</taxon>
        <taxon>Pseudomonadati</taxon>
        <taxon>Bacteroidota</taxon>
        <taxon>Cytophagia</taxon>
        <taxon>Cytophagales</taxon>
        <taxon>Hymenobacteraceae</taxon>
        <taxon>Hymenobacter</taxon>
    </lineage>
</organism>
<sequence>MTPNLPRLSPLPEMRQPLRRRLKPRPPLDVTVTPLPGGLGISLDLGRLLWDLEVQETLRELGMR</sequence>
<comment type="caution">
    <text evidence="2">The sequence shown here is derived from an EMBL/GenBank/DDBJ whole genome shotgun (WGS) entry which is preliminary data.</text>
</comment>
<proteinExistence type="predicted"/>
<dbReference type="EMBL" id="JADQDP010000001">
    <property type="protein sequence ID" value="MBF9140837.1"/>
    <property type="molecule type" value="Genomic_DNA"/>
</dbReference>
<protein>
    <submittedName>
        <fullName evidence="2">Uncharacterized protein</fullName>
    </submittedName>
</protein>
<keyword evidence="3" id="KW-1185">Reference proteome</keyword>
<evidence type="ECO:0000313" key="2">
    <source>
        <dbReference type="EMBL" id="MBF9140837.1"/>
    </source>
</evidence>
<evidence type="ECO:0000313" key="3">
    <source>
        <dbReference type="Proteomes" id="UP000645610"/>
    </source>
</evidence>
<gene>
    <name evidence="2" type="ORF">I2I01_04280</name>
</gene>
<feature type="region of interest" description="Disordered" evidence="1">
    <location>
        <begin position="1"/>
        <end position="29"/>
    </location>
</feature>
<reference evidence="2 3" key="1">
    <citation type="submission" date="2020-11" db="EMBL/GenBank/DDBJ databases">
        <authorList>
            <person name="Kim M.K."/>
        </authorList>
    </citation>
    <scope>NUCLEOTIDE SEQUENCE [LARGE SCALE GENOMIC DNA]</scope>
    <source>
        <strain evidence="2 3">BT439</strain>
    </source>
</reference>
<dbReference type="Proteomes" id="UP000645610">
    <property type="component" value="Unassembled WGS sequence"/>
</dbReference>